<evidence type="ECO:0000256" key="10">
    <source>
        <dbReference type="ARBA" id="ARBA00044770"/>
    </source>
</evidence>
<feature type="transmembrane region" description="Helical" evidence="13">
    <location>
        <begin position="57"/>
        <end position="80"/>
    </location>
</feature>
<evidence type="ECO:0000313" key="17">
    <source>
        <dbReference type="Proteomes" id="UP001597101"/>
    </source>
</evidence>
<dbReference type="SUPFAM" id="SSF56601">
    <property type="entry name" value="beta-lactamase/transpeptidase-like"/>
    <property type="match status" value="1"/>
</dbReference>
<evidence type="ECO:0000256" key="1">
    <source>
        <dbReference type="ARBA" id="ARBA00004752"/>
    </source>
</evidence>
<comment type="caution">
    <text evidence="16">The sequence shown here is derived from an EMBL/GenBank/DDBJ whole genome shotgun (WGS) entry which is preliminary data.</text>
</comment>
<accession>A0ABW3FE91</accession>
<feature type="compositionally biased region" description="Low complexity" evidence="12">
    <location>
        <begin position="658"/>
        <end position="668"/>
    </location>
</feature>
<comment type="catalytic activity">
    <reaction evidence="11">
        <text>[GlcNAc-(1-&gt;4)-Mur2Ac(oyl-L-Ala-gamma-D-Glu-L-Lys-D-Ala-D-Ala)](n)-di-trans,octa-cis-undecaprenyl diphosphate + beta-D-GlcNAc-(1-&gt;4)-Mur2Ac(oyl-L-Ala-gamma-D-Glu-L-Lys-D-Ala-D-Ala)-di-trans,octa-cis-undecaprenyl diphosphate = [GlcNAc-(1-&gt;4)-Mur2Ac(oyl-L-Ala-gamma-D-Glu-L-Lys-D-Ala-D-Ala)](n+1)-di-trans,octa-cis-undecaprenyl diphosphate + di-trans,octa-cis-undecaprenyl diphosphate + H(+)</text>
        <dbReference type="Rhea" id="RHEA:23708"/>
        <dbReference type="Rhea" id="RHEA-COMP:9602"/>
        <dbReference type="Rhea" id="RHEA-COMP:9603"/>
        <dbReference type="ChEBI" id="CHEBI:15378"/>
        <dbReference type="ChEBI" id="CHEBI:58405"/>
        <dbReference type="ChEBI" id="CHEBI:60033"/>
        <dbReference type="ChEBI" id="CHEBI:78435"/>
        <dbReference type="EC" id="2.4.99.28"/>
    </reaction>
</comment>
<dbReference type="PANTHER" id="PTHR32282">
    <property type="entry name" value="BINDING PROTEIN TRANSPEPTIDASE, PUTATIVE-RELATED"/>
    <property type="match status" value="1"/>
</dbReference>
<comment type="similarity">
    <text evidence="3">In the N-terminal section; belongs to the glycosyltransferase 51 family.</text>
</comment>
<protein>
    <recommendedName>
        <fullName evidence="10">peptidoglycan glycosyltransferase</fullName>
        <ecNumber evidence="10">2.4.99.28</ecNumber>
    </recommendedName>
</protein>
<dbReference type="NCBIfam" id="TIGR02074">
    <property type="entry name" value="PBP_1a_fam"/>
    <property type="match status" value="1"/>
</dbReference>
<feature type="domain" description="Glycosyl transferase family 51" evidence="15">
    <location>
        <begin position="121"/>
        <end position="280"/>
    </location>
</feature>
<evidence type="ECO:0000256" key="13">
    <source>
        <dbReference type="SAM" id="Phobius"/>
    </source>
</evidence>
<dbReference type="InterPro" id="IPR001264">
    <property type="entry name" value="Glyco_trans_51"/>
</dbReference>
<keyword evidence="8" id="KW-0378">Hydrolase</keyword>
<feature type="region of interest" description="Disordered" evidence="12">
    <location>
        <begin position="696"/>
        <end position="718"/>
    </location>
</feature>
<evidence type="ECO:0000259" key="15">
    <source>
        <dbReference type="Pfam" id="PF00912"/>
    </source>
</evidence>
<dbReference type="InterPro" id="IPR023346">
    <property type="entry name" value="Lysozyme-like_dom_sf"/>
</dbReference>
<name>A0ABW3FE91_9HYPH</name>
<evidence type="ECO:0000256" key="6">
    <source>
        <dbReference type="ARBA" id="ARBA00022676"/>
    </source>
</evidence>
<organism evidence="16 17">
    <name type="scientific">Pseudahrensia aquimaris</name>
    <dbReference type="NCBI Taxonomy" id="744461"/>
    <lineage>
        <taxon>Bacteria</taxon>
        <taxon>Pseudomonadati</taxon>
        <taxon>Pseudomonadota</taxon>
        <taxon>Alphaproteobacteria</taxon>
        <taxon>Hyphomicrobiales</taxon>
        <taxon>Ahrensiaceae</taxon>
        <taxon>Pseudahrensia</taxon>
    </lineage>
</organism>
<dbReference type="GO" id="GO:0016757">
    <property type="term" value="F:glycosyltransferase activity"/>
    <property type="evidence" value="ECO:0007669"/>
    <property type="project" value="UniProtKB-KW"/>
</dbReference>
<feature type="compositionally biased region" description="Polar residues" evidence="12">
    <location>
        <begin position="704"/>
        <end position="718"/>
    </location>
</feature>
<evidence type="ECO:0000259" key="14">
    <source>
        <dbReference type="Pfam" id="PF00905"/>
    </source>
</evidence>
<evidence type="ECO:0000256" key="8">
    <source>
        <dbReference type="ARBA" id="ARBA00022801"/>
    </source>
</evidence>
<dbReference type="Gene3D" id="1.10.3810.10">
    <property type="entry name" value="Biosynthetic peptidoglycan transglycosylase-like"/>
    <property type="match status" value="1"/>
</dbReference>
<evidence type="ECO:0000313" key="16">
    <source>
        <dbReference type="EMBL" id="MFD0915877.1"/>
    </source>
</evidence>
<keyword evidence="13" id="KW-0472">Membrane</keyword>
<feature type="region of interest" description="Disordered" evidence="12">
    <location>
        <begin position="646"/>
        <end position="676"/>
    </location>
</feature>
<evidence type="ECO:0000256" key="7">
    <source>
        <dbReference type="ARBA" id="ARBA00022679"/>
    </source>
</evidence>
<dbReference type="PANTHER" id="PTHR32282:SF33">
    <property type="entry name" value="PEPTIDOGLYCAN GLYCOSYLTRANSFERASE"/>
    <property type="match status" value="1"/>
</dbReference>
<dbReference type="SUPFAM" id="SSF53955">
    <property type="entry name" value="Lysozyme-like"/>
    <property type="match status" value="1"/>
</dbReference>
<comment type="pathway">
    <text evidence="1">Cell wall biogenesis; peptidoglycan biosynthesis.</text>
</comment>
<dbReference type="Pfam" id="PF00912">
    <property type="entry name" value="Transgly"/>
    <property type="match status" value="1"/>
</dbReference>
<dbReference type="InterPro" id="IPR001460">
    <property type="entry name" value="PCN-bd_Tpept"/>
</dbReference>
<proteinExistence type="inferred from homology"/>
<dbReference type="InterPro" id="IPR036950">
    <property type="entry name" value="PBP_transglycosylase"/>
</dbReference>
<gene>
    <name evidence="16" type="ORF">ACFQ14_05605</name>
</gene>
<dbReference type="RefSeq" id="WP_377211720.1">
    <property type="nucleotide sequence ID" value="NZ_JBHTJV010000003.1"/>
</dbReference>
<evidence type="ECO:0000256" key="9">
    <source>
        <dbReference type="ARBA" id="ARBA00023268"/>
    </source>
</evidence>
<evidence type="ECO:0000256" key="3">
    <source>
        <dbReference type="ARBA" id="ARBA00007739"/>
    </source>
</evidence>
<feature type="domain" description="Penicillin-binding protein transpeptidase" evidence="14">
    <location>
        <begin position="368"/>
        <end position="622"/>
    </location>
</feature>
<sequence length="718" mass="79902">MRDPFAPKKRWNGSNWLLSFDSTIDDALYRFKNSGGEMWESLTIFFRRFRVKGFKRVLTEVACEGLTLGFVGLMLLLALAKPAFEETEKNWRSQQEYSVLFLDRFGNEIGRRGVLHNDAEAVDALPDHFVKAVLATEDRRFFEHIGIDFFGLVRAMIENARANSVVQGGSTITQQLAKNLFLTNERSLERKIKEAFLALWLEYNLTKKEILKTYLDRTYMGGGTIGAAAAAEFYFGKNIKDVDLAEGAMLAGLYKAPSKYAPHLNLPAARARANEVLTNMVQADFMTEGQVIIARRKPASVVERAKIDSPDYFLDYAFEQVKDLAIGFPTNTLIAKTTLDPSLQQAADEAVQYHLRQYGREFRANQSAMVVIENGGAVRAIVGGRDYGESQYNRATNGRRQPGSSIKPYVYAIAMDNGYSPTTRVNGGSVTIRGWTPRNYNGRVFGRVDMTTALVKSINTVPVRIAHQLGRGKIVRLMADMGVESPITAEPAMPLGTSDMTVMDQATGYGVFMSGGMQTNRHTILQITDSAGKVLYDFAKQAPKPKRVLSEKATEGMNIMLSQVPEWGTARRAKLAGIKTAGKTGTTQSYRDAWFVGYTGNYTAAVWFGNDNNQATNRLTGGRLPAMTWNRFMTYAHQNIDIRPLPFVEPEKPSTDRPAPAANPDDAPQLVVIRQKPLPKETADILRRLELELRQAPPLKAQTLARQSATQAPNTDQN</sequence>
<dbReference type="EMBL" id="JBHTJV010000003">
    <property type="protein sequence ID" value="MFD0915877.1"/>
    <property type="molecule type" value="Genomic_DNA"/>
</dbReference>
<dbReference type="InterPro" id="IPR050396">
    <property type="entry name" value="Glycosyltr_51/Transpeptidase"/>
</dbReference>
<keyword evidence="13" id="KW-1133">Transmembrane helix</keyword>
<keyword evidence="6 16" id="KW-0328">Glycosyltransferase</keyword>
<dbReference type="Proteomes" id="UP001597101">
    <property type="component" value="Unassembled WGS sequence"/>
</dbReference>
<evidence type="ECO:0000256" key="11">
    <source>
        <dbReference type="ARBA" id="ARBA00049902"/>
    </source>
</evidence>
<keyword evidence="9" id="KW-0511">Multifunctional enzyme</keyword>
<evidence type="ECO:0000256" key="4">
    <source>
        <dbReference type="ARBA" id="ARBA00022645"/>
    </source>
</evidence>
<keyword evidence="7 16" id="KW-0808">Transferase</keyword>
<evidence type="ECO:0000256" key="5">
    <source>
        <dbReference type="ARBA" id="ARBA00022670"/>
    </source>
</evidence>
<evidence type="ECO:0000256" key="2">
    <source>
        <dbReference type="ARBA" id="ARBA00007090"/>
    </source>
</evidence>
<comment type="similarity">
    <text evidence="2">In the C-terminal section; belongs to the transpeptidase family.</text>
</comment>
<dbReference type="InterPro" id="IPR012338">
    <property type="entry name" value="Beta-lactam/transpept-like"/>
</dbReference>
<evidence type="ECO:0000256" key="12">
    <source>
        <dbReference type="SAM" id="MobiDB-lite"/>
    </source>
</evidence>
<keyword evidence="13" id="KW-0812">Transmembrane</keyword>
<dbReference type="Gene3D" id="3.40.710.10">
    <property type="entry name" value="DD-peptidase/beta-lactamase superfamily"/>
    <property type="match status" value="1"/>
</dbReference>
<reference evidence="17" key="1">
    <citation type="journal article" date="2019" name="Int. J. Syst. Evol. Microbiol.">
        <title>The Global Catalogue of Microorganisms (GCM) 10K type strain sequencing project: providing services to taxonomists for standard genome sequencing and annotation.</title>
        <authorList>
            <consortium name="The Broad Institute Genomics Platform"/>
            <consortium name="The Broad Institute Genome Sequencing Center for Infectious Disease"/>
            <person name="Wu L."/>
            <person name="Ma J."/>
        </authorList>
    </citation>
    <scope>NUCLEOTIDE SEQUENCE [LARGE SCALE GENOMIC DNA]</scope>
    <source>
        <strain evidence="17">CCUG 60023</strain>
    </source>
</reference>
<keyword evidence="5" id="KW-0645">Protease</keyword>
<dbReference type="EC" id="2.4.99.28" evidence="10"/>
<keyword evidence="4" id="KW-0121">Carboxypeptidase</keyword>
<dbReference type="Pfam" id="PF00905">
    <property type="entry name" value="Transpeptidase"/>
    <property type="match status" value="1"/>
</dbReference>
<keyword evidence="17" id="KW-1185">Reference proteome</keyword>